<feature type="region of interest" description="Disordered" evidence="1">
    <location>
        <begin position="1"/>
        <end position="59"/>
    </location>
</feature>
<reference evidence="2 3" key="1">
    <citation type="submission" date="2019-02" db="EMBL/GenBank/DDBJ databases">
        <title>Genomic Encyclopedia of Type Strains, Phase IV (KMG-IV): sequencing the most valuable type-strain genomes for metagenomic binning, comparative biology and taxonomic classification.</title>
        <authorList>
            <person name="Goeker M."/>
        </authorList>
    </citation>
    <scope>NUCLEOTIDE SEQUENCE [LARGE SCALE GENOMIC DNA]</scope>
    <source>
        <strain evidence="2 3">DSM 18116</strain>
    </source>
</reference>
<gene>
    <name evidence="2" type="ORF">EV199_0254</name>
</gene>
<dbReference type="RefSeq" id="WP_130538874.1">
    <property type="nucleotide sequence ID" value="NZ_CP042431.1"/>
</dbReference>
<keyword evidence="3" id="KW-1185">Reference proteome</keyword>
<feature type="compositionally biased region" description="Basic and acidic residues" evidence="1">
    <location>
        <begin position="22"/>
        <end position="45"/>
    </location>
</feature>
<evidence type="ECO:0000313" key="3">
    <source>
        <dbReference type="Proteomes" id="UP000293874"/>
    </source>
</evidence>
<evidence type="ECO:0000256" key="1">
    <source>
        <dbReference type="SAM" id="MobiDB-lite"/>
    </source>
</evidence>
<accession>A0A4Q7MYT3</accession>
<sequence length="59" mass="6947">MKTNTTKQQPQPKQANPSVQRPENKDNLDSRKNEEQDFKGDDITHNQKPHSNKQPHKRK</sequence>
<feature type="compositionally biased region" description="Basic residues" evidence="1">
    <location>
        <begin position="47"/>
        <end position="59"/>
    </location>
</feature>
<protein>
    <submittedName>
        <fullName evidence="2">Uncharacterized protein</fullName>
    </submittedName>
</protein>
<dbReference type="Proteomes" id="UP000293874">
    <property type="component" value="Unassembled WGS sequence"/>
</dbReference>
<feature type="compositionally biased region" description="Low complexity" evidence="1">
    <location>
        <begin position="1"/>
        <end position="17"/>
    </location>
</feature>
<proteinExistence type="predicted"/>
<organism evidence="2 3">
    <name type="scientific">Pseudobacter ginsenosidimutans</name>
    <dbReference type="NCBI Taxonomy" id="661488"/>
    <lineage>
        <taxon>Bacteria</taxon>
        <taxon>Pseudomonadati</taxon>
        <taxon>Bacteroidota</taxon>
        <taxon>Chitinophagia</taxon>
        <taxon>Chitinophagales</taxon>
        <taxon>Chitinophagaceae</taxon>
        <taxon>Pseudobacter</taxon>
    </lineage>
</organism>
<name>A0A4Q7MYT3_9BACT</name>
<comment type="caution">
    <text evidence="2">The sequence shown here is derived from an EMBL/GenBank/DDBJ whole genome shotgun (WGS) entry which is preliminary data.</text>
</comment>
<dbReference type="OrthoDB" id="679969at2"/>
<dbReference type="AlphaFoldDB" id="A0A4Q7MYT3"/>
<evidence type="ECO:0000313" key="2">
    <source>
        <dbReference type="EMBL" id="RZS74407.1"/>
    </source>
</evidence>
<dbReference type="EMBL" id="SGXA01000001">
    <property type="protein sequence ID" value="RZS74407.1"/>
    <property type="molecule type" value="Genomic_DNA"/>
</dbReference>